<name>A0ABY9DB53_VITVI</name>
<dbReference type="InterPro" id="IPR004045">
    <property type="entry name" value="Glutathione_S-Trfase_N"/>
</dbReference>
<dbReference type="Pfam" id="PF02798">
    <property type="entry name" value="GST_N"/>
    <property type="match status" value="1"/>
</dbReference>
<accession>A0ABY9DB53</accession>
<reference evidence="2 3" key="1">
    <citation type="journal article" date="2023" name="Hortic Res">
        <title>The complete reference genome for grapevine (Vitis vinifera L.) genetics and breeding.</title>
        <authorList>
            <person name="Shi X."/>
            <person name="Cao S."/>
            <person name="Wang X."/>
            <person name="Huang S."/>
            <person name="Wang Y."/>
            <person name="Liu Z."/>
            <person name="Liu W."/>
            <person name="Leng X."/>
            <person name="Peng Y."/>
            <person name="Wang N."/>
            <person name="Wang Y."/>
            <person name="Ma Z."/>
            <person name="Xu X."/>
            <person name="Zhang F."/>
            <person name="Xue H."/>
            <person name="Zhong H."/>
            <person name="Wang Y."/>
            <person name="Zhang K."/>
            <person name="Velt A."/>
            <person name="Avia K."/>
            <person name="Holtgrawe D."/>
            <person name="Grimplet J."/>
            <person name="Matus J.T."/>
            <person name="Ware D."/>
            <person name="Wu X."/>
            <person name="Wang H."/>
            <person name="Liu C."/>
            <person name="Fang Y."/>
            <person name="Rustenholz C."/>
            <person name="Cheng Z."/>
            <person name="Xiao H."/>
            <person name="Zhou Y."/>
        </authorList>
    </citation>
    <scope>NUCLEOTIDE SEQUENCE [LARGE SCALE GENOMIC DNA]</scope>
    <source>
        <strain evidence="3">cv. Pinot noir / PN40024</strain>
        <tissue evidence="2">Leaf</tissue>
    </source>
</reference>
<evidence type="ECO:0000259" key="1">
    <source>
        <dbReference type="PROSITE" id="PS50404"/>
    </source>
</evidence>
<dbReference type="PROSITE" id="PS50404">
    <property type="entry name" value="GST_NTER"/>
    <property type="match status" value="1"/>
</dbReference>
<dbReference type="PANTHER" id="PTHR44548:SF3">
    <property type="entry name" value="GST N-TERMINAL DOMAIN-CONTAINING PROTEIN"/>
    <property type="match status" value="1"/>
</dbReference>
<evidence type="ECO:0000313" key="3">
    <source>
        <dbReference type="Proteomes" id="UP001227230"/>
    </source>
</evidence>
<evidence type="ECO:0000313" key="2">
    <source>
        <dbReference type="EMBL" id="WKA04883.1"/>
    </source>
</evidence>
<feature type="domain" description="GST N-terminal" evidence="1">
    <location>
        <begin position="3"/>
        <end position="67"/>
    </location>
</feature>
<keyword evidence="3" id="KW-1185">Reference proteome</keyword>
<protein>
    <recommendedName>
        <fullName evidence="1">GST N-terminal domain-containing protein</fullName>
    </recommendedName>
</protein>
<organism evidence="2 3">
    <name type="scientific">Vitis vinifera</name>
    <name type="common">Grape</name>
    <dbReference type="NCBI Taxonomy" id="29760"/>
    <lineage>
        <taxon>Eukaryota</taxon>
        <taxon>Viridiplantae</taxon>
        <taxon>Streptophyta</taxon>
        <taxon>Embryophyta</taxon>
        <taxon>Tracheophyta</taxon>
        <taxon>Spermatophyta</taxon>
        <taxon>Magnoliopsida</taxon>
        <taxon>eudicotyledons</taxon>
        <taxon>Gunneridae</taxon>
        <taxon>Pentapetalae</taxon>
        <taxon>rosids</taxon>
        <taxon>Vitales</taxon>
        <taxon>Vitaceae</taxon>
        <taxon>Viteae</taxon>
        <taxon>Vitis</taxon>
    </lineage>
</organism>
<dbReference type="PANTHER" id="PTHR44548">
    <property type="entry name" value="GST N-TERMINAL DOMAIN-CONTAINING PROTEIN"/>
    <property type="match status" value="1"/>
</dbReference>
<gene>
    <name evidence="2" type="ORF">VitviT2T_022880</name>
</gene>
<dbReference type="SUPFAM" id="SSF52833">
    <property type="entry name" value="Thioredoxin-like"/>
    <property type="match status" value="1"/>
</dbReference>
<dbReference type="InterPro" id="IPR036249">
    <property type="entry name" value="Thioredoxin-like_sf"/>
</dbReference>
<proteinExistence type="predicted"/>
<dbReference type="Gene3D" id="3.40.30.10">
    <property type="entry name" value="Glutaredoxin"/>
    <property type="match status" value="1"/>
</dbReference>
<sequence length="67" mass="7667">MVGEAKLLKTWSSPFALRIVWALKIKGIEYETIFDHLSNKNASFLPYNPIYKKVPILIHNGKPLAEL</sequence>
<dbReference type="EMBL" id="CP126662">
    <property type="protein sequence ID" value="WKA04883.1"/>
    <property type="molecule type" value="Genomic_DNA"/>
</dbReference>
<dbReference type="Proteomes" id="UP001227230">
    <property type="component" value="Chromosome 15"/>
</dbReference>